<dbReference type="AlphaFoldDB" id="A0A4R9G4N3"/>
<feature type="domain" description="SGNH hydrolase-type esterase" evidence="1">
    <location>
        <begin position="15"/>
        <end position="179"/>
    </location>
</feature>
<name>A0A4R9G4N3_9LEPT</name>
<dbReference type="PROSITE" id="PS01098">
    <property type="entry name" value="LIPASE_GDSL_SER"/>
    <property type="match status" value="1"/>
</dbReference>
<dbReference type="InterPro" id="IPR008265">
    <property type="entry name" value="Lipase_GDSL_AS"/>
</dbReference>
<evidence type="ECO:0000259" key="1">
    <source>
        <dbReference type="Pfam" id="PF13472"/>
    </source>
</evidence>
<evidence type="ECO:0000313" key="3">
    <source>
        <dbReference type="Proteomes" id="UP000298458"/>
    </source>
</evidence>
<gene>
    <name evidence="2" type="ORF">EHO60_16945</name>
</gene>
<dbReference type="InterPro" id="IPR036514">
    <property type="entry name" value="SGNH_hydro_sf"/>
</dbReference>
<dbReference type="Gene3D" id="3.40.50.1110">
    <property type="entry name" value="SGNH hydrolase"/>
    <property type="match status" value="1"/>
</dbReference>
<dbReference type="InterPro" id="IPR051532">
    <property type="entry name" value="Ester_Hydrolysis_Enzymes"/>
</dbReference>
<dbReference type="OrthoDB" id="9777593at2"/>
<accession>A0A4R9G4N3</accession>
<proteinExistence type="predicted"/>
<dbReference type="InterPro" id="IPR013830">
    <property type="entry name" value="SGNH_hydro"/>
</dbReference>
<organism evidence="2 3">
    <name type="scientific">Leptospira fletcheri</name>
    <dbReference type="NCBI Taxonomy" id="2484981"/>
    <lineage>
        <taxon>Bacteria</taxon>
        <taxon>Pseudomonadati</taxon>
        <taxon>Spirochaetota</taxon>
        <taxon>Spirochaetia</taxon>
        <taxon>Leptospirales</taxon>
        <taxon>Leptospiraceae</taxon>
        <taxon>Leptospira</taxon>
    </lineage>
</organism>
<dbReference type="Pfam" id="PF13472">
    <property type="entry name" value="Lipase_GDSL_2"/>
    <property type="match status" value="1"/>
</dbReference>
<keyword evidence="3" id="KW-1185">Reference proteome</keyword>
<reference evidence="2" key="1">
    <citation type="journal article" date="2019" name="PLoS Negl. Trop. Dis.">
        <title>Revisiting the worldwide diversity of Leptospira species in the environment.</title>
        <authorList>
            <person name="Vincent A.T."/>
            <person name="Schiettekatte O."/>
            <person name="Bourhy P."/>
            <person name="Veyrier F.J."/>
            <person name="Picardeau M."/>
        </authorList>
    </citation>
    <scope>NUCLEOTIDE SEQUENCE [LARGE SCALE GENOMIC DNA]</scope>
    <source>
        <strain evidence="2">SSW15</strain>
    </source>
</reference>
<dbReference type="Proteomes" id="UP000298458">
    <property type="component" value="Unassembled WGS sequence"/>
</dbReference>
<protein>
    <submittedName>
        <fullName evidence="2">Arylesterase</fullName>
    </submittedName>
</protein>
<dbReference type="PANTHER" id="PTHR30383">
    <property type="entry name" value="THIOESTERASE 1/PROTEASE 1/LYSOPHOSPHOLIPASE L1"/>
    <property type="match status" value="1"/>
</dbReference>
<dbReference type="EMBL" id="RQET01000014">
    <property type="protein sequence ID" value="TGK06301.1"/>
    <property type="molecule type" value="Genomic_DNA"/>
</dbReference>
<comment type="caution">
    <text evidence="2">The sequence shown here is derived from an EMBL/GenBank/DDBJ whole genome shotgun (WGS) entry which is preliminary data.</text>
</comment>
<dbReference type="PANTHER" id="PTHR30383:SF5">
    <property type="entry name" value="SGNH HYDROLASE-TYPE ESTERASE DOMAIN-CONTAINING PROTEIN"/>
    <property type="match status" value="1"/>
</dbReference>
<sequence length="193" mass="21791">MGVTQKEQEPRRILFFGDSLTAGYGLDSSEQAFPYLVWKELSKPYPKLQFTNAGVSGDTTSGGLARLDWVLSSSYDVFVLELGANDSMRGVSPKTTEENLRTIIRKVRTKYPKIRILLVGMRTFPNLGREYSEEFRAIYPRIAKEEKVDLVPFLLVGVAGEKKLNQRDGIHPTAEGHRILAKTVLPYLKKQLN</sequence>
<dbReference type="CDD" id="cd01822">
    <property type="entry name" value="Lysophospholipase_L1_like"/>
    <property type="match status" value="1"/>
</dbReference>
<dbReference type="GO" id="GO:0004622">
    <property type="term" value="F:phosphatidylcholine lysophospholipase activity"/>
    <property type="evidence" value="ECO:0007669"/>
    <property type="project" value="TreeGrafter"/>
</dbReference>
<evidence type="ECO:0000313" key="2">
    <source>
        <dbReference type="EMBL" id="TGK06301.1"/>
    </source>
</evidence>
<dbReference type="GO" id="GO:0006629">
    <property type="term" value="P:lipid metabolic process"/>
    <property type="evidence" value="ECO:0007669"/>
    <property type="project" value="InterPro"/>
</dbReference>
<dbReference type="SUPFAM" id="SSF52266">
    <property type="entry name" value="SGNH hydrolase"/>
    <property type="match status" value="1"/>
</dbReference>
<dbReference type="RefSeq" id="WP_135769429.1">
    <property type="nucleotide sequence ID" value="NZ_RQET01000014.1"/>
</dbReference>